<evidence type="ECO:0000256" key="2">
    <source>
        <dbReference type="ARBA" id="ARBA00022737"/>
    </source>
</evidence>
<dbReference type="Pfam" id="PF08757">
    <property type="entry name" value="CotH"/>
    <property type="match status" value="1"/>
</dbReference>
<accession>A0A1Y2AIF1</accession>
<comment type="caution">
    <text evidence="5">The sequence shown here is derived from an EMBL/GenBank/DDBJ whole genome shotgun (WGS) entry which is preliminary data.</text>
</comment>
<keyword evidence="6" id="KW-1185">Reference proteome</keyword>
<evidence type="ECO:0000256" key="3">
    <source>
        <dbReference type="ARBA" id="ARBA00022801"/>
    </source>
</evidence>
<organism evidence="5 6">
    <name type="scientific">Neocallimastix californiae</name>
    <dbReference type="NCBI Taxonomy" id="1754190"/>
    <lineage>
        <taxon>Eukaryota</taxon>
        <taxon>Fungi</taxon>
        <taxon>Fungi incertae sedis</taxon>
        <taxon>Chytridiomycota</taxon>
        <taxon>Chytridiomycota incertae sedis</taxon>
        <taxon>Neocallimastigomycetes</taxon>
        <taxon>Neocallimastigales</taxon>
        <taxon>Neocallimastigaceae</taxon>
        <taxon>Neocallimastix</taxon>
    </lineage>
</organism>
<dbReference type="Pfam" id="PF02013">
    <property type="entry name" value="CBM_10"/>
    <property type="match status" value="1"/>
</dbReference>
<evidence type="ECO:0000259" key="4">
    <source>
        <dbReference type="PROSITE" id="PS51763"/>
    </source>
</evidence>
<dbReference type="InterPro" id="IPR014867">
    <property type="entry name" value="Spore_coat_CotH_CotH2/3/7"/>
</dbReference>
<dbReference type="GO" id="GO:0016787">
    <property type="term" value="F:hydrolase activity"/>
    <property type="evidence" value="ECO:0007669"/>
    <property type="project" value="UniProtKB-KW"/>
</dbReference>
<proteinExistence type="predicted"/>
<dbReference type="AlphaFoldDB" id="A0A1Y2AIF1"/>
<dbReference type="SUPFAM" id="SSF64571">
    <property type="entry name" value="Cellulose docking domain, dockering"/>
    <property type="match status" value="1"/>
</dbReference>
<dbReference type="Proteomes" id="UP000193920">
    <property type="component" value="Unassembled WGS sequence"/>
</dbReference>
<dbReference type="PANTHER" id="PTHR40050">
    <property type="entry name" value="INNER SPORE COAT PROTEIN H"/>
    <property type="match status" value="1"/>
</dbReference>
<evidence type="ECO:0000313" key="5">
    <source>
        <dbReference type="EMBL" id="ORY21957.1"/>
    </source>
</evidence>
<keyword evidence="2" id="KW-0677">Repeat</keyword>
<dbReference type="PANTHER" id="PTHR40050:SF1">
    <property type="entry name" value="INNER SPORE COAT PROTEIN H"/>
    <property type="match status" value="1"/>
</dbReference>
<sequence>NEPTMLRAKLTSDIFTRMGIKTINTGYIKLYINDIYYGLYTIQDSIKVNWIEREYNDTGSTGLIFCKAPNQFLTLETGFDECTNVNEDFTDNTEWVELLKSLDASQTPEEMNNYIDTKGFIKSMAAEWLNGSWDRFNHAGHNYYMYKNQEIGKWIYIPYDFDNELGNNLSGGAFYSKKLLGLSYTWPNVTFEDYIYPHHITEVLILNDDTTFVETVKELIQNIYNPVVLFDHIDEVKKLIDEAVRIDKTPAEDGSLPGRVHVDGDEGGDYRTYQANSEFTTVTIGINTFLGIKRWILDKFRFACDLYDIDCSFAAEYLEGGFFTYEVDEELENPGISFSSLLEAGISTIVPPPTQAESTETVAPTTNVVAEPTQPAPTTNVVDEPNEAVTTDVVDEQSEAETVTVDDDDVSVEAEDSMESDSECWSEVFGHPCCQKLDEVYEVDDNGSWGYEDGHWCGIIEV</sequence>
<dbReference type="InterPro" id="IPR009034">
    <property type="entry name" value="Dockerin_dom_fun_sf"/>
</dbReference>
<dbReference type="Gene3D" id="3.90.1220.10">
    <property type="entry name" value="Cellulose docking domain, dockering"/>
    <property type="match status" value="1"/>
</dbReference>
<name>A0A1Y2AIF1_9FUNG</name>
<dbReference type="InterPro" id="IPR002883">
    <property type="entry name" value="CBM10/Dockerin_dom"/>
</dbReference>
<dbReference type="PROSITE" id="PS51763">
    <property type="entry name" value="CBM10"/>
    <property type="match status" value="1"/>
</dbReference>
<keyword evidence="1" id="KW-0732">Signal</keyword>
<feature type="domain" description="CBM10" evidence="4">
    <location>
        <begin position="423"/>
        <end position="460"/>
    </location>
</feature>
<evidence type="ECO:0000256" key="1">
    <source>
        <dbReference type="ARBA" id="ARBA00022729"/>
    </source>
</evidence>
<dbReference type="EMBL" id="MCOG01000255">
    <property type="protein sequence ID" value="ORY21957.1"/>
    <property type="molecule type" value="Genomic_DNA"/>
</dbReference>
<dbReference type="OrthoDB" id="10267127at2759"/>
<protein>
    <recommendedName>
        <fullName evidence="4">CBM10 domain-containing protein</fullName>
    </recommendedName>
</protein>
<evidence type="ECO:0000313" key="6">
    <source>
        <dbReference type="Proteomes" id="UP000193920"/>
    </source>
</evidence>
<feature type="non-terminal residue" evidence="5">
    <location>
        <position position="1"/>
    </location>
</feature>
<keyword evidence="3" id="KW-0378">Hydrolase</keyword>
<reference evidence="5 6" key="1">
    <citation type="submission" date="2016-08" db="EMBL/GenBank/DDBJ databases">
        <title>A Parts List for Fungal Cellulosomes Revealed by Comparative Genomics.</title>
        <authorList>
            <consortium name="DOE Joint Genome Institute"/>
            <person name="Haitjema C.H."/>
            <person name="Gilmore S.P."/>
            <person name="Henske J.K."/>
            <person name="Solomon K.V."/>
            <person name="De Groot R."/>
            <person name="Kuo A."/>
            <person name="Mondo S.J."/>
            <person name="Salamov A.A."/>
            <person name="Labutti K."/>
            <person name="Zhao Z."/>
            <person name="Chiniquy J."/>
            <person name="Barry K."/>
            <person name="Brewer H.M."/>
            <person name="Purvine S.O."/>
            <person name="Wright A.T."/>
            <person name="Boxma B."/>
            <person name="Van Alen T."/>
            <person name="Hackstein J.H."/>
            <person name="Baker S.E."/>
            <person name="Grigoriev I.V."/>
            <person name="O'Malley M.A."/>
        </authorList>
    </citation>
    <scope>NUCLEOTIDE SEQUENCE [LARGE SCALE GENOMIC DNA]</scope>
    <source>
        <strain evidence="5 6">G1</strain>
    </source>
</reference>
<gene>
    <name evidence="5" type="ORF">LY90DRAFT_431319</name>
</gene>